<evidence type="ECO:0000313" key="3">
    <source>
        <dbReference type="Proteomes" id="UP000317371"/>
    </source>
</evidence>
<dbReference type="SUPFAM" id="SSF51604">
    <property type="entry name" value="Enolase C-terminal domain-like"/>
    <property type="match status" value="1"/>
</dbReference>
<dbReference type="AlphaFoldDB" id="A0A540VK61"/>
<dbReference type="PANTHER" id="PTHR48080">
    <property type="entry name" value="D-GALACTONATE DEHYDRATASE-RELATED"/>
    <property type="match status" value="1"/>
</dbReference>
<proteinExistence type="predicted"/>
<protein>
    <recommendedName>
        <fullName evidence="1">Enolase C-terminal domain-containing protein</fullName>
    </recommendedName>
</protein>
<gene>
    <name evidence="2" type="ORF">FKZ61_03670</name>
</gene>
<sequence length="392" mass="43676">MPQMTRPGGLTFTRFRVWQVVVPARADILSAPESRGPLYRDSLAWPDMPIHLVEGETSAGFTAVGECDRGTSRATVEATLRDLLGRNLLAMAPATVWMEGTSPVGLPMSYPAWSWESAGGRSYLLLESLWYDAVGKAAGLPAHQLLGGAVRKAVATDFWVNRPGSETLRALIREAVDRGLRGMKMKSNFQGDTARALLSLAGDLPENFRFTIDPMYAWRSLRESARRLEALARLPCEIQIEDPFPWQVAEDWRQARSISPLTIICHPRREEIFRFALQEELAHAYNLGTGSLVGFLHMARVAEFFHKDCWQGSSLELGVLQHLRLHAAACARNCVLASDLQSEWVREHTLVTPRMAYRDGAALVPEEPGLGVALDHDAVAYYARDYFEVTVE</sequence>
<feature type="domain" description="Enolase C-terminal" evidence="1">
    <location>
        <begin position="168"/>
        <end position="378"/>
    </location>
</feature>
<dbReference type="InterPro" id="IPR036849">
    <property type="entry name" value="Enolase-like_C_sf"/>
</dbReference>
<evidence type="ECO:0000313" key="2">
    <source>
        <dbReference type="EMBL" id="TQE97134.1"/>
    </source>
</evidence>
<evidence type="ECO:0000259" key="1">
    <source>
        <dbReference type="Pfam" id="PF13378"/>
    </source>
</evidence>
<accession>A0A540VK61</accession>
<dbReference type="Proteomes" id="UP000317371">
    <property type="component" value="Unassembled WGS sequence"/>
</dbReference>
<dbReference type="RefSeq" id="WP_141608730.1">
    <property type="nucleotide sequence ID" value="NZ_VIGC02000004.1"/>
</dbReference>
<organism evidence="2 3">
    <name type="scientific">Litorilinea aerophila</name>
    <dbReference type="NCBI Taxonomy" id="1204385"/>
    <lineage>
        <taxon>Bacteria</taxon>
        <taxon>Bacillati</taxon>
        <taxon>Chloroflexota</taxon>
        <taxon>Caldilineae</taxon>
        <taxon>Caldilineales</taxon>
        <taxon>Caldilineaceae</taxon>
        <taxon>Litorilinea</taxon>
    </lineage>
</organism>
<dbReference type="InterPro" id="IPR029017">
    <property type="entry name" value="Enolase-like_N"/>
</dbReference>
<keyword evidence="3" id="KW-1185">Reference proteome</keyword>
<dbReference type="InterPro" id="IPR029065">
    <property type="entry name" value="Enolase_C-like"/>
</dbReference>
<dbReference type="EMBL" id="VIGC01000004">
    <property type="protein sequence ID" value="TQE97134.1"/>
    <property type="molecule type" value="Genomic_DNA"/>
</dbReference>
<dbReference type="InterPro" id="IPR034593">
    <property type="entry name" value="DgoD-like"/>
</dbReference>
<dbReference type="Gene3D" id="3.20.20.120">
    <property type="entry name" value="Enolase-like C-terminal domain"/>
    <property type="match status" value="1"/>
</dbReference>
<comment type="caution">
    <text evidence="2">The sequence shown here is derived from an EMBL/GenBank/DDBJ whole genome shotgun (WGS) entry which is preliminary data.</text>
</comment>
<dbReference type="SUPFAM" id="SSF54826">
    <property type="entry name" value="Enolase N-terminal domain-like"/>
    <property type="match status" value="1"/>
</dbReference>
<dbReference type="Pfam" id="PF13378">
    <property type="entry name" value="MR_MLE_C"/>
    <property type="match status" value="1"/>
</dbReference>
<dbReference type="Gene3D" id="3.30.390.10">
    <property type="entry name" value="Enolase-like, N-terminal domain"/>
    <property type="match status" value="1"/>
</dbReference>
<dbReference type="OrthoDB" id="9769182at2"/>
<dbReference type="InParanoid" id="A0A540VK61"/>
<name>A0A540VK61_9CHLR</name>
<reference evidence="2 3" key="1">
    <citation type="submission" date="2019-06" db="EMBL/GenBank/DDBJ databases">
        <title>Genome sequence of Litorilinea aerophila BAA-2444.</title>
        <authorList>
            <person name="Maclea K.S."/>
            <person name="Maurais E.G."/>
            <person name="Iannazzi L.C."/>
        </authorList>
    </citation>
    <scope>NUCLEOTIDE SEQUENCE [LARGE SCALE GENOMIC DNA]</scope>
    <source>
        <strain evidence="2 3">ATCC BAA-2444</strain>
    </source>
</reference>